<name>A0AAW2UUW1_9LAMI</name>
<gene>
    <name evidence="2" type="ORF">Slati_3114800</name>
</gene>
<comment type="caution">
    <text evidence="2">The sequence shown here is derived from an EMBL/GenBank/DDBJ whole genome shotgun (WGS) entry which is preliminary data.</text>
</comment>
<evidence type="ECO:0000313" key="2">
    <source>
        <dbReference type="EMBL" id="KAL0420919.1"/>
    </source>
</evidence>
<organism evidence="2">
    <name type="scientific">Sesamum latifolium</name>
    <dbReference type="NCBI Taxonomy" id="2727402"/>
    <lineage>
        <taxon>Eukaryota</taxon>
        <taxon>Viridiplantae</taxon>
        <taxon>Streptophyta</taxon>
        <taxon>Embryophyta</taxon>
        <taxon>Tracheophyta</taxon>
        <taxon>Spermatophyta</taxon>
        <taxon>Magnoliopsida</taxon>
        <taxon>eudicotyledons</taxon>
        <taxon>Gunneridae</taxon>
        <taxon>Pentapetalae</taxon>
        <taxon>asterids</taxon>
        <taxon>lamiids</taxon>
        <taxon>Lamiales</taxon>
        <taxon>Pedaliaceae</taxon>
        <taxon>Sesamum</taxon>
    </lineage>
</organism>
<reference evidence="2" key="2">
    <citation type="journal article" date="2024" name="Plant">
        <title>Genomic evolution and insights into agronomic trait innovations of Sesamum species.</title>
        <authorList>
            <person name="Miao H."/>
            <person name="Wang L."/>
            <person name="Qu L."/>
            <person name="Liu H."/>
            <person name="Sun Y."/>
            <person name="Le M."/>
            <person name="Wang Q."/>
            <person name="Wei S."/>
            <person name="Zheng Y."/>
            <person name="Lin W."/>
            <person name="Duan Y."/>
            <person name="Cao H."/>
            <person name="Xiong S."/>
            <person name="Wang X."/>
            <person name="Wei L."/>
            <person name="Li C."/>
            <person name="Ma Q."/>
            <person name="Ju M."/>
            <person name="Zhao R."/>
            <person name="Li G."/>
            <person name="Mu C."/>
            <person name="Tian Q."/>
            <person name="Mei H."/>
            <person name="Zhang T."/>
            <person name="Gao T."/>
            <person name="Zhang H."/>
        </authorList>
    </citation>
    <scope>NUCLEOTIDE SEQUENCE</scope>
    <source>
        <strain evidence="2">KEN1</strain>
    </source>
</reference>
<feature type="region of interest" description="Disordered" evidence="1">
    <location>
        <begin position="1"/>
        <end position="34"/>
    </location>
</feature>
<dbReference type="AlphaFoldDB" id="A0AAW2UUW1"/>
<evidence type="ECO:0000256" key="1">
    <source>
        <dbReference type="SAM" id="MobiDB-lite"/>
    </source>
</evidence>
<feature type="compositionally biased region" description="Polar residues" evidence="1">
    <location>
        <begin position="17"/>
        <end position="28"/>
    </location>
</feature>
<accession>A0AAW2UUW1</accession>
<protein>
    <submittedName>
        <fullName evidence="2">Uncharacterized protein</fullName>
    </submittedName>
</protein>
<proteinExistence type="predicted"/>
<dbReference type="EMBL" id="JACGWN010000011">
    <property type="protein sequence ID" value="KAL0420919.1"/>
    <property type="molecule type" value="Genomic_DNA"/>
</dbReference>
<sequence>MAIPTDVGPLLPPTFNEEPNQGTKTAGQQEDDYPTLQRDAEIPMELEDTLVQRFNSQRA</sequence>
<reference evidence="2" key="1">
    <citation type="submission" date="2020-06" db="EMBL/GenBank/DDBJ databases">
        <authorList>
            <person name="Li T."/>
            <person name="Hu X."/>
            <person name="Zhang T."/>
            <person name="Song X."/>
            <person name="Zhang H."/>
            <person name="Dai N."/>
            <person name="Sheng W."/>
            <person name="Hou X."/>
            <person name="Wei L."/>
        </authorList>
    </citation>
    <scope>NUCLEOTIDE SEQUENCE</scope>
    <source>
        <strain evidence="2">KEN1</strain>
        <tissue evidence="2">Leaf</tissue>
    </source>
</reference>